<dbReference type="EMBL" id="PIQA01000001">
    <property type="protein sequence ID" value="RUO67390.1"/>
    <property type="molecule type" value="Genomic_DNA"/>
</dbReference>
<accession>A0A432YVP0</accession>
<sequence>MKIQQAIEALRNRLDVRDSQIEALDETELREYAHSFLQEASDFEPRVIEDAIAEVIGLGPIERLLADDSVSEIMVNRYDKIFVERSGKLQKAAEVFTSEDALRRAIDRIVLPLGRHIDDASPMVDARLPDGSRVNAVISPLATKGACLTVRKFSKQSLGINDLVNSGSLTQQAADFLKLAVRCRQNIIVSGGTGTGKTTLLNILSHEIPEGERVLTIEDAAELQLNHDNLIGLESRPKNQEGTGDVGIRELVINALRMRPDRLVVGECRGAEALDMLQAMNTGHAGSLSTVHANSARDALRRLEVMVLMGGIELPVSALRQQISSAVDIIVQIARAPDGRRLVVSIDELTGIDDDVLQMSPLFSRESAEHSLTSNQTLCRFAEQQSDDVRENLFKTLMGDESCISSF</sequence>
<protein>
    <submittedName>
        <fullName evidence="3">Pilus assembly protein CpaF</fullName>
    </submittedName>
</protein>
<evidence type="ECO:0000313" key="3">
    <source>
        <dbReference type="EMBL" id="RUO67390.1"/>
    </source>
</evidence>
<dbReference type="SUPFAM" id="SSF52540">
    <property type="entry name" value="P-loop containing nucleoside triphosphate hydrolases"/>
    <property type="match status" value="1"/>
</dbReference>
<dbReference type="PANTHER" id="PTHR30486">
    <property type="entry name" value="TWITCHING MOTILITY PROTEIN PILT"/>
    <property type="match status" value="1"/>
</dbReference>
<comment type="caution">
    <text evidence="3">The sequence shown here is derived from an EMBL/GenBank/DDBJ whole genome shotgun (WGS) entry which is preliminary data.</text>
</comment>
<evidence type="ECO:0000259" key="2">
    <source>
        <dbReference type="Pfam" id="PF00437"/>
    </source>
</evidence>
<evidence type="ECO:0000313" key="4">
    <source>
        <dbReference type="Proteomes" id="UP000288361"/>
    </source>
</evidence>
<dbReference type="Proteomes" id="UP000288361">
    <property type="component" value="Unassembled WGS sequence"/>
</dbReference>
<dbReference type="Gene3D" id="3.40.50.300">
    <property type="entry name" value="P-loop containing nucleotide triphosphate hydrolases"/>
    <property type="match status" value="1"/>
</dbReference>
<proteinExistence type="inferred from homology"/>
<dbReference type="AlphaFoldDB" id="A0A432YVP0"/>
<dbReference type="InterPro" id="IPR027417">
    <property type="entry name" value="P-loop_NTPase"/>
</dbReference>
<comment type="similarity">
    <text evidence="1">Belongs to the GSP E family.</text>
</comment>
<reference evidence="3 4" key="1">
    <citation type="journal article" date="2011" name="Front. Microbiol.">
        <title>Genomic signatures of strain selection and enhancement in Bacillus atrophaeus var. globigii, a historical biowarfare simulant.</title>
        <authorList>
            <person name="Gibbons H.S."/>
            <person name="Broomall S.M."/>
            <person name="McNew L.A."/>
            <person name="Daligault H."/>
            <person name="Chapman C."/>
            <person name="Bruce D."/>
            <person name="Karavis M."/>
            <person name="Krepps M."/>
            <person name="McGregor P.A."/>
            <person name="Hong C."/>
            <person name="Park K.H."/>
            <person name="Akmal A."/>
            <person name="Feldman A."/>
            <person name="Lin J.S."/>
            <person name="Chang W.E."/>
            <person name="Higgs B.W."/>
            <person name="Demirev P."/>
            <person name="Lindquist J."/>
            <person name="Liem A."/>
            <person name="Fochler E."/>
            <person name="Read T.D."/>
            <person name="Tapia R."/>
            <person name="Johnson S."/>
            <person name="Bishop-Lilly K.A."/>
            <person name="Detter C."/>
            <person name="Han C."/>
            <person name="Sozhamannan S."/>
            <person name="Rosenzweig C.N."/>
            <person name="Skowronski E.W."/>
        </authorList>
    </citation>
    <scope>NUCLEOTIDE SEQUENCE [LARGE SCALE GENOMIC DNA]</scope>
    <source>
        <strain evidence="3 4">TPS4-2</strain>
    </source>
</reference>
<dbReference type="CDD" id="cd01130">
    <property type="entry name" value="VirB11-like_ATPase"/>
    <property type="match status" value="1"/>
</dbReference>
<dbReference type="InterPro" id="IPR050921">
    <property type="entry name" value="T4SS_GSP_E_ATPase"/>
</dbReference>
<dbReference type="Pfam" id="PF00437">
    <property type="entry name" value="T2SSE"/>
    <property type="match status" value="1"/>
</dbReference>
<dbReference type="RefSeq" id="WP_126751063.1">
    <property type="nucleotide sequence ID" value="NZ_JBHUMT010000016.1"/>
</dbReference>
<organism evidence="3 4">
    <name type="scientific">Idiomarina piscisalsi</name>
    <dbReference type="NCBI Taxonomy" id="1096243"/>
    <lineage>
        <taxon>Bacteria</taxon>
        <taxon>Pseudomonadati</taxon>
        <taxon>Pseudomonadota</taxon>
        <taxon>Gammaproteobacteria</taxon>
        <taxon>Alteromonadales</taxon>
        <taxon>Idiomarinaceae</taxon>
        <taxon>Idiomarina</taxon>
    </lineage>
</organism>
<gene>
    <name evidence="3" type="ORF">CWI73_00540</name>
</gene>
<feature type="domain" description="Bacterial type II secretion system protein E" evidence="2">
    <location>
        <begin position="57"/>
        <end position="341"/>
    </location>
</feature>
<name>A0A432YVP0_9GAMM</name>
<dbReference type="PANTHER" id="PTHR30486:SF15">
    <property type="entry name" value="TYPE II_IV SECRETION SYSTEM ATPASE"/>
    <property type="match status" value="1"/>
</dbReference>
<dbReference type="Gene3D" id="3.30.450.380">
    <property type="match status" value="1"/>
</dbReference>
<dbReference type="InterPro" id="IPR001482">
    <property type="entry name" value="T2SS/T4SS_dom"/>
</dbReference>
<evidence type="ECO:0000256" key="1">
    <source>
        <dbReference type="ARBA" id="ARBA00006611"/>
    </source>
</evidence>
<dbReference type="GO" id="GO:0016887">
    <property type="term" value="F:ATP hydrolysis activity"/>
    <property type="evidence" value="ECO:0007669"/>
    <property type="project" value="InterPro"/>
</dbReference>